<reference evidence="1 2" key="1">
    <citation type="submission" date="2013-06" db="EMBL/GenBank/DDBJ databases">
        <title>The Genome Sequence of Acinetobacter gyllenbergii CIP 110306.</title>
        <authorList>
            <consortium name="The Broad Institute Genome Sequencing Platform"/>
            <consortium name="The Broad Institute Genome Sequencing Center for Infectious Disease"/>
            <person name="Cerqueira G."/>
            <person name="Feldgarden M."/>
            <person name="Courvalin P."/>
            <person name="Perichon B."/>
            <person name="Grillot-Courvalin C."/>
            <person name="Clermont D."/>
            <person name="Rocha E."/>
            <person name="Yoon E.-J."/>
            <person name="Nemec A."/>
            <person name="Young S.K."/>
            <person name="Zeng Q."/>
            <person name="Gargeya S."/>
            <person name="Fitzgerald M."/>
            <person name="Abouelleil A."/>
            <person name="Alvarado L."/>
            <person name="Berlin A.M."/>
            <person name="Chapman S.B."/>
            <person name="Dewar J."/>
            <person name="Goldberg J."/>
            <person name="Griggs A."/>
            <person name="Gujja S."/>
            <person name="Hansen M."/>
            <person name="Howarth C."/>
            <person name="Imamovic A."/>
            <person name="Larimer J."/>
            <person name="McCowan C."/>
            <person name="Murphy C."/>
            <person name="Pearson M."/>
            <person name="Priest M."/>
            <person name="Roberts A."/>
            <person name="Saif S."/>
            <person name="Shea T."/>
            <person name="Sykes S."/>
            <person name="Wortman J."/>
            <person name="Nusbaum C."/>
            <person name="Birren B."/>
        </authorList>
    </citation>
    <scope>NUCLEOTIDE SEQUENCE [LARGE SCALE GENOMIC DNA]</scope>
    <source>
        <strain evidence="1 2">CIP 110306</strain>
    </source>
</reference>
<dbReference type="EMBL" id="ATGG01000048">
    <property type="protein sequence ID" value="EPF73033.1"/>
    <property type="molecule type" value="Genomic_DNA"/>
</dbReference>
<dbReference type="RefSeq" id="WP_016539784.1">
    <property type="nucleotide sequence ID" value="NZ_ASQH01000001.1"/>
</dbReference>
<protein>
    <recommendedName>
        <fullName evidence="3">Immunity protein 35 domain-containing protein</fullName>
    </recommendedName>
</protein>
<evidence type="ECO:0000313" key="2">
    <source>
        <dbReference type="Proteomes" id="UP000014523"/>
    </source>
</evidence>
<sequence length="90" mass="10398">MKNISLDTAKEIIETKLTKISKESGEKCVIASIHELKDDRWIFGYNTEAFIKYNKISHCLAGNIPFFVSKTGELRHLTNDEYNSFLKKEN</sequence>
<name>A0A829HBN1_9GAMM</name>
<organism evidence="1 2">
    <name type="scientific">Acinetobacter gyllenbergii CIP 110306 = MTCC 11365</name>
    <dbReference type="NCBI Taxonomy" id="1217657"/>
    <lineage>
        <taxon>Bacteria</taxon>
        <taxon>Pseudomonadati</taxon>
        <taxon>Pseudomonadota</taxon>
        <taxon>Gammaproteobacteria</taxon>
        <taxon>Moraxellales</taxon>
        <taxon>Moraxellaceae</taxon>
        <taxon>Acinetobacter</taxon>
    </lineage>
</organism>
<evidence type="ECO:0000313" key="1">
    <source>
        <dbReference type="EMBL" id="EPF73033.1"/>
    </source>
</evidence>
<evidence type="ECO:0008006" key="3">
    <source>
        <dbReference type="Google" id="ProtNLM"/>
    </source>
</evidence>
<dbReference type="AlphaFoldDB" id="A0A829HBN1"/>
<proteinExistence type="predicted"/>
<accession>A0A829HBN1</accession>
<comment type="caution">
    <text evidence="1">The sequence shown here is derived from an EMBL/GenBank/DDBJ whole genome shotgun (WGS) entry which is preliminary data.</text>
</comment>
<dbReference type="Proteomes" id="UP000014523">
    <property type="component" value="Unassembled WGS sequence"/>
</dbReference>
<gene>
    <name evidence="1" type="ORF">F957_03642</name>
</gene>
<keyword evidence="2" id="KW-1185">Reference proteome</keyword>